<dbReference type="GO" id="GO:0022857">
    <property type="term" value="F:transmembrane transporter activity"/>
    <property type="evidence" value="ECO:0007669"/>
    <property type="project" value="InterPro"/>
</dbReference>
<feature type="transmembrane region" description="Helical" evidence="6">
    <location>
        <begin position="254"/>
        <end position="275"/>
    </location>
</feature>
<sequence>MSDEEQQPRLASPPSQLTMSSEVTFTPDLERAMSGHRHEHEIELPADGDIGSLTRVPSCAGEVLNEKALKNEDLFAVQWDDENDPMCPLNKAKWRKWTMVIVLAVSCICVTCCSSMASDTYPGMIETFHISEEVCILSISIFVMGLGTGPLLLGPVSEFVGRQPVLHYSFLAFFLLNFPVAFAPNVAVHMIFRFFTGFAGSSFLSVSGGAITDVFHNSKVATPMMIFSAAPFIGPVAGPLFSGFINQQQPDWRWTYYVILIWAGCMMALLVAFVPETFDPKLLKKKAKKLRKSTGDDRYRAPIENLNRSFIGALQNSVKTPFVLLITQPMVLFLDLWSALILGILYLSFGGVPFIFKHQHNFNVQDTGMAFLGIGAGMIIAAGTQPYFNKKYRAAVVAGGGVAPPESRLVVGMYGAVLCPVGLLLMGLTSFKSVHWIVPILMSTFFGAGIVYSFTSTFTYLVDAYRPVAASALASNSFLRSSFAAGFPLFGLQLYTRLGAVGGTCLLAGLLFLTLPLPFIFYRIGARVRAKSTFGTK</sequence>
<feature type="domain" description="Major facilitator superfamily (MFS) profile" evidence="7">
    <location>
        <begin position="99"/>
        <end position="521"/>
    </location>
</feature>
<comment type="caution">
    <text evidence="8">The sequence shown here is derived from an EMBL/GenBank/DDBJ whole genome shotgun (WGS) entry which is preliminary data.</text>
</comment>
<dbReference type="PANTHER" id="PTHR23502">
    <property type="entry name" value="MAJOR FACILITATOR SUPERFAMILY"/>
    <property type="match status" value="1"/>
</dbReference>
<keyword evidence="3 6" id="KW-1133">Transmembrane helix</keyword>
<dbReference type="CDD" id="cd17323">
    <property type="entry name" value="MFS_Tpo1_MDR_like"/>
    <property type="match status" value="1"/>
</dbReference>
<keyword evidence="4 6" id="KW-0472">Membrane</keyword>
<evidence type="ECO:0000313" key="9">
    <source>
        <dbReference type="Proteomes" id="UP000279236"/>
    </source>
</evidence>
<evidence type="ECO:0000256" key="1">
    <source>
        <dbReference type="ARBA" id="ARBA00004141"/>
    </source>
</evidence>
<gene>
    <name evidence="8" type="ORF">EHS24_007960</name>
</gene>
<dbReference type="PROSITE" id="PS50850">
    <property type="entry name" value="MFS"/>
    <property type="match status" value="1"/>
</dbReference>
<feature type="transmembrane region" description="Helical" evidence="6">
    <location>
        <begin position="97"/>
        <end position="118"/>
    </location>
</feature>
<dbReference type="InterPro" id="IPR020846">
    <property type="entry name" value="MFS_dom"/>
</dbReference>
<feature type="transmembrane region" description="Helical" evidence="6">
    <location>
        <begin position="130"/>
        <end position="153"/>
    </location>
</feature>
<evidence type="ECO:0000256" key="5">
    <source>
        <dbReference type="SAM" id="MobiDB-lite"/>
    </source>
</evidence>
<dbReference type="AlphaFoldDB" id="A0A427XSJ3"/>
<evidence type="ECO:0000256" key="4">
    <source>
        <dbReference type="ARBA" id="ARBA00023136"/>
    </source>
</evidence>
<feature type="transmembrane region" description="Helical" evidence="6">
    <location>
        <begin position="368"/>
        <end position="388"/>
    </location>
</feature>
<name>A0A427XSJ3_9TREE</name>
<dbReference type="Gene3D" id="1.20.1250.20">
    <property type="entry name" value="MFS general substrate transporter like domains"/>
    <property type="match status" value="1"/>
</dbReference>
<feature type="transmembrane region" description="Helical" evidence="6">
    <location>
        <begin position="224"/>
        <end position="242"/>
    </location>
</feature>
<dbReference type="EMBL" id="RSCE01000006">
    <property type="protein sequence ID" value="RSH81768.1"/>
    <property type="molecule type" value="Genomic_DNA"/>
</dbReference>
<dbReference type="Proteomes" id="UP000279236">
    <property type="component" value="Unassembled WGS sequence"/>
</dbReference>
<feature type="transmembrane region" description="Helical" evidence="6">
    <location>
        <begin position="332"/>
        <end position="356"/>
    </location>
</feature>
<dbReference type="RefSeq" id="XP_028476223.1">
    <property type="nucleotide sequence ID" value="XM_028623290.1"/>
</dbReference>
<feature type="transmembrane region" description="Helical" evidence="6">
    <location>
        <begin position="409"/>
        <end position="430"/>
    </location>
</feature>
<feature type="transmembrane region" description="Helical" evidence="6">
    <location>
        <begin position="501"/>
        <end position="522"/>
    </location>
</feature>
<feature type="transmembrane region" description="Helical" evidence="6">
    <location>
        <begin position="165"/>
        <end position="184"/>
    </location>
</feature>
<keyword evidence="2 6" id="KW-0812">Transmembrane</keyword>
<dbReference type="GO" id="GO:0005886">
    <property type="term" value="C:plasma membrane"/>
    <property type="evidence" value="ECO:0007669"/>
    <property type="project" value="TreeGrafter"/>
</dbReference>
<keyword evidence="9" id="KW-1185">Reference proteome</keyword>
<feature type="transmembrane region" description="Helical" evidence="6">
    <location>
        <begin position="436"/>
        <end position="461"/>
    </location>
</feature>
<evidence type="ECO:0000256" key="3">
    <source>
        <dbReference type="ARBA" id="ARBA00022989"/>
    </source>
</evidence>
<dbReference type="GeneID" id="39592503"/>
<evidence type="ECO:0000256" key="6">
    <source>
        <dbReference type="SAM" id="Phobius"/>
    </source>
</evidence>
<evidence type="ECO:0000256" key="2">
    <source>
        <dbReference type="ARBA" id="ARBA00022692"/>
    </source>
</evidence>
<comment type="subcellular location">
    <subcellularLocation>
        <location evidence="1">Membrane</location>
        <topology evidence="1">Multi-pass membrane protein</topology>
    </subcellularLocation>
</comment>
<dbReference type="FunFam" id="1.20.1250.20:FF:000082">
    <property type="entry name" value="MFS multidrug transporter, putative"/>
    <property type="match status" value="1"/>
</dbReference>
<dbReference type="InterPro" id="IPR036259">
    <property type="entry name" value="MFS_trans_sf"/>
</dbReference>
<evidence type="ECO:0000259" key="7">
    <source>
        <dbReference type="PROSITE" id="PS50850"/>
    </source>
</evidence>
<dbReference type="InterPro" id="IPR011701">
    <property type="entry name" value="MFS"/>
</dbReference>
<dbReference type="Pfam" id="PF07690">
    <property type="entry name" value="MFS_1"/>
    <property type="match status" value="1"/>
</dbReference>
<evidence type="ECO:0000313" key="8">
    <source>
        <dbReference type="EMBL" id="RSH81768.1"/>
    </source>
</evidence>
<protein>
    <recommendedName>
        <fullName evidence="7">Major facilitator superfamily (MFS) profile domain-containing protein</fullName>
    </recommendedName>
</protein>
<proteinExistence type="predicted"/>
<dbReference type="STRING" id="105984.A0A427XSJ3"/>
<organism evidence="8 9">
    <name type="scientific">Apiotrichum porosum</name>
    <dbReference type="NCBI Taxonomy" id="105984"/>
    <lineage>
        <taxon>Eukaryota</taxon>
        <taxon>Fungi</taxon>
        <taxon>Dikarya</taxon>
        <taxon>Basidiomycota</taxon>
        <taxon>Agaricomycotina</taxon>
        <taxon>Tremellomycetes</taxon>
        <taxon>Trichosporonales</taxon>
        <taxon>Trichosporonaceae</taxon>
        <taxon>Apiotrichum</taxon>
    </lineage>
</organism>
<reference evidence="8 9" key="1">
    <citation type="submission" date="2018-11" db="EMBL/GenBank/DDBJ databases">
        <title>Genome sequence of Apiotrichum porosum DSM 27194.</title>
        <authorList>
            <person name="Aliyu H."/>
            <person name="Gorte O."/>
            <person name="Ochsenreither K."/>
        </authorList>
    </citation>
    <scope>NUCLEOTIDE SEQUENCE [LARGE SCALE GENOMIC DNA]</scope>
    <source>
        <strain evidence="8 9">DSM 27194</strain>
    </source>
</reference>
<feature type="region of interest" description="Disordered" evidence="5">
    <location>
        <begin position="1"/>
        <end position="21"/>
    </location>
</feature>
<accession>A0A427XSJ3</accession>
<dbReference type="PANTHER" id="PTHR23502:SF7">
    <property type="entry name" value="DRUG_PROTON ANTIPORTER YHK8-RELATED"/>
    <property type="match status" value="1"/>
</dbReference>
<dbReference type="OrthoDB" id="3561359at2759"/>
<dbReference type="SUPFAM" id="SSF103473">
    <property type="entry name" value="MFS general substrate transporter"/>
    <property type="match status" value="1"/>
</dbReference>